<organism evidence="4 5">
    <name type="scientific">Notechis scutatus</name>
    <name type="common">mainland tiger snake</name>
    <dbReference type="NCBI Taxonomy" id="8663"/>
    <lineage>
        <taxon>Eukaryota</taxon>
        <taxon>Metazoa</taxon>
        <taxon>Chordata</taxon>
        <taxon>Craniata</taxon>
        <taxon>Vertebrata</taxon>
        <taxon>Euteleostomi</taxon>
        <taxon>Lepidosauria</taxon>
        <taxon>Squamata</taxon>
        <taxon>Bifurcata</taxon>
        <taxon>Unidentata</taxon>
        <taxon>Episquamata</taxon>
        <taxon>Toxicofera</taxon>
        <taxon>Serpentes</taxon>
        <taxon>Colubroidea</taxon>
        <taxon>Elapidae</taxon>
        <taxon>Hydrophiinae</taxon>
        <taxon>Notechis</taxon>
    </lineage>
</organism>
<feature type="chain" id="PRO_5027003583" evidence="3">
    <location>
        <begin position="23"/>
        <end position="61"/>
    </location>
</feature>
<dbReference type="Gene3D" id="3.40.33.10">
    <property type="entry name" value="CAP"/>
    <property type="match status" value="1"/>
</dbReference>
<proteinExistence type="inferred from homology"/>
<keyword evidence="2" id="KW-1015">Disulfide bond</keyword>
<gene>
    <name evidence="5" type="primary">LOC113431786</name>
</gene>
<keyword evidence="4" id="KW-1185">Reference proteome</keyword>
<evidence type="ECO:0000256" key="3">
    <source>
        <dbReference type="SAM" id="SignalP"/>
    </source>
</evidence>
<reference evidence="5" key="1">
    <citation type="submission" date="2025-08" db="UniProtKB">
        <authorList>
            <consortium name="RefSeq"/>
        </authorList>
    </citation>
    <scope>IDENTIFICATION</scope>
</reference>
<dbReference type="AlphaFoldDB" id="A0A6J1W3W2"/>
<dbReference type="SUPFAM" id="SSF55797">
    <property type="entry name" value="PR-1-like"/>
    <property type="match status" value="1"/>
</dbReference>
<dbReference type="Proteomes" id="UP000504612">
    <property type="component" value="Unplaced"/>
</dbReference>
<dbReference type="InterPro" id="IPR035940">
    <property type="entry name" value="CAP_sf"/>
</dbReference>
<name>A0A6J1W3W2_9SAUR</name>
<dbReference type="KEGG" id="nss:113431786"/>
<keyword evidence="3" id="KW-0732">Signal</keyword>
<sequence length="61" mass="6846">MTEMIAFIVLLSLAAVLQQSSGTVCFALCLKVDYQKEIVDKHNAFRRSVKPTARNMLQMVS</sequence>
<comment type="similarity">
    <text evidence="1">Belongs to the CRISP family.</text>
</comment>
<dbReference type="RefSeq" id="XP_026549840.1">
    <property type="nucleotide sequence ID" value="XM_026694055.1"/>
</dbReference>
<protein>
    <submittedName>
        <fullName evidence="5">Cysteine-rich venom protein 2-like</fullName>
    </submittedName>
</protein>
<evidence type="ECO:0000313" key="5">
    <source>
        <dbReference type="RefSeq" id="XP_026549840.1"/>
    </source>
</evidence>
<feature type="signal peptide" evidence="3">
    <location>
        <begin position="1"/>
        <end position="22"/>
    </location>
</feature>
<accession>A0A6J1W3W2</accession>
<evidence type="ECO:0000256" key="1">
    <source>
        <dbReference type="ARBA" id="ARBA00009923"/>
    </source>
</evidence>
<dbReference type="GeneID" id="113431786"/>
<evidence type="ECO:0000313" key="4">
    <source>
        <dbReference type="Proteomes" id="UP000504612"/>
    </source>
</evidence>
<evidence type="ECO:0000256" key="2">
    <source>
        <dbReference type="ARBA" id="ARBA00023157"/>
    </source>
</evidence>